<dbReference type="Proteomes" id="UP000199550">
    <property type="component" value="Unassembled WGS sequence"/>
</dbReference>
<feature type="transmembrane region" description="Helical" evidence="5">
    <location>
        <begin position="57"/>
        <end position="80"/>
    </location>
</feature>
<dbReference type="SUPFAM" id="SSF54427">
    <property type="entry name" value="NTF2-like"/>
    <property type="match status" value="1"/>
</dbReference>
<dbReference type="AlphaFoldDB" id="A0A1I4JV10"/>
<dbReference type="RefSeq" id="WP_090192053.1">
    <property type="nucleotide sequence ID" value="NZ_FOTF01000046.1"/>
</dbReference>
<dbReference type="Gene3D" id="3.10.450.230">
    <property type="entry name" value="VirB8 protein"/>
    <property type="match status" value="1"/>
</dbReference>
<evidence type="ECO:0000259" key="6">
    <source>
        <dbReference type="Pfam" id="PF04335"/>
    </source>
</evidence>
<organism evidence="7 8">
    <name type="scientific">Loktanella salsilacus</name>
    <dbReference type="NCBI Taxonomy" id="195913"/>
    <lineage>
        <taxon>Bacteria</taxon>
        <taxon>Pseudomonadati</taxon>
        <taxon>Pseudomonadota</taxon>
        <taxon>Alphaproteobacteria</taxon>
        <taxon>Rhodobacterales</taxon>
        <taxon>Roseobacteraceae</taxon>
        <taxon>Loktanella</taxon>
    </lineage>
</organism>
<accession>A0A1I4JV10</accession>
<dbReference type="Pfam" id="PF04335">
    <property type="entry name" value="VirB8"/>
    <property type="match status" value="1"/>
</dbReference>
<evidence type="ECO:0000256" key="5">
    <source>
        <dbReference type="SAM" id="Phobius"/>
    </source>
</evidence>
<reference evidence="7 8" key="1">
    <citation type="submission" date="2016-10" db="EMBL/GenBank/DDBJ databases">
        <authorList>
            <person name="de Groot N.N."/>
        </authorList>
    </citation>
    <scope>NUCLEOTIDE SEQUENCE [LARGE SCALE GENOMIC DNA]</scope>
    <source>
        <strain evidence="7 8">DSM 16199</strain>
    </source>
</reference>
<protein>
    <submittedName>
        <fullName evidence="7">Type IV secretion system protein VirB8</fullName>
    </submittedName>
</protein>
<dbReference type="GO" id="GO:0016020">
    <property type="term" value="C:membrane"/>
    <property type="evidence" value="ECO:0007669"/>
    <property type="project" value="UniProtKB-SubCell"/>
</dbReference>
<dbReference type="InterPro" id="IPR032710">
    <property type="entry name" value="NTF2-like_dom_sf"/>
</dbReference>
<evidence type="ECO:0000313" key="7">
    <source>
        <dbReference type="EMBL" id="SFL70171.1"/>
    </source>
</evidence>
<keyword evidence="2 5" id="KW-0812">Transmembrane</keyword>
<evidence type="ECO:0000256" key="4">
    <source>
        <dbReference type="ARBA" id="ARBA00023136"/>
    </source>
</evidence>
<evidence type="ECO:0000313" key="8">
    <source>
        <dbReference type="Proteomes" id="UP000199550"/>
    </source>
</evidence>
<dbReference type="InterPro" id="IPR007430">
    <property type="entry name" value="VirB8"/>
</dbReference>
<evidence type="ECO:0000256" key="2">
    <source>
        <dbReference type="ARBA" id="ARBA00022692"/>
    </source>
</evidence>
<keyword evidence="3 5" id="KW-1133">Transmembrane helix</keyword>
<name>A0A1I4JV10_9RHOB</name>
<dbReference type="STRING" id="195913.SAMN04488004_1466"/>
<gene>
    <name evidence="7" type="ORF">SAMN04488004_1466</name>
</gene>
<comment type="subcellular location">
    <subcellularLocation>
        <location evidence="1">Membrane</location>
        <topology evidence="1">Single-pass membrane protein</topology>
    </subcellularLocation>
</comment>
<evidence type="ECO:0000256" key="3">
    <source>
        <dbReference type="ARBA" id="ARBA00022989"/>
    </source>
</evidence>
<keyword evidence="4 5" id="KW-0472">Membrane</keyword>
<proteinExistence type="predicted"/>
<dbReference type="CDD" id="cd16424">
    <property type="entry name" value="VirB8"/>
    <property type="match status" value="1"/>
</dbReference>
<keyword evidence="8" id="KW-1185">Reference proteome</keyword>
<evidence type="ECO:0000256" key="1">
    <source>
        <dbReference type="ARBA" id="ARBA00004167"/>
    </source>
</evidence>
<dbReference type="EMBL" id="FOTF01000046">
    <property type="protein sequence ID" value="SFL70171.1"/>
    <property type="molecule type" value="Genomic_DNA"/>
</dbReference>
<sequence>MTSLTAEQRKILKSPLSKVAPQDRADVEKAVAAASEAGGSYFIAETILGMRQREKRAWAVAVVGMVLGLAGVGMGAYGLAHNETQAYLAIVDKDTGVVERGVSVDRASVDQQQAVVESLIYAYVMDRETYDADDNEYRILSVFKRSAIPVRQSLERLWTPGSSNYPPESYGVDGTVDVTINNVLMIDNDTAQVRFTKTLRRPNAPVQRGDFVATVTTNFNPSTVDNNLLLWQNPFGFQVTGYRVASEGTSE</sequence>
<dbReference type="OrthoDB" id="7366154at2"/>
<feature type="domain" description="Bacterial virulence protein VirB8" evidence="6">
    <location>
        <begin position="42"/>
        <end position="247"/>
    </location>
</feature>